<keyword evidence="2" id="KW-0633">Potassium transport</keyword>
<dbReference type="InParanoid" id="A0A0P0XNM3"/>
<dbReference type="EMBL" id="AP014965">
    <property type="protein sequence ID" value="BAT08776.1"/>
    <property type="molecule type" value="Genomic_DNA"/>
</dbReference>
<dbReference type="PaxDb" id="39947-A0A0P0XNM3"/>
<evidence type="ECO:0000256" key="4">
    <source>
        <dbReference type="ARBA" id="ARBA00023065"/>
    </source>
</evidence>
<dbReference type="GO" id="GO:0006813">
    <property type="term" value="P:potassium ion transport"/>
    <property type="evidence" value="ECO:0007669"/>
    <property type="project" value="UniProtKB-KW"/>
</dbReference>
<evidence type="ECO:0000259" key="5">
    <source>
        <dbReference type="Pfam" id="PF23256"/>
    </source>
</evidence>
<proteinExistence type="predicted"/>
<reference evidence="6 7" key="3">
    <citation type="journal article" date="2013" name="Rice">
        <title>Improvement of the Oryza sativa Nipponbare reference genome using next generation sequence and optical map data.</title>
        <authorList>
            <person name="Kawahara Y."/>
            <person name="de la Bastide M."/>
            <person name="Hamilton J.P."/>
            <person name="Kanamori H."/>
            <person name="McCombie W.R."/>
            <person name="Ouyang S."/>
            <person name="Schwartz D.C."/>
            <person name="Tanaka T."/>
            <person name="Wu J."/>
            <person name="Zhou S."/>
            <person name="Childs K.L."/>
            <person name="Davidson R.M."/>
            <person name="Lin H."/>
            <person name="Quesada-Ocampo L."/>
            <person name="Vaillancourt B."/>
            <person name="Sakai H."/>
            <person name="Lee S.S."/>
            <person name="Kim J."/>
            <person name="Numa H."/>
            <person name="Itoh T."/>
            <person name="Buell C.R."/>
            <person name="Matsumoto T."/>
        </authorList>
    </citation>
    <scope>NUCLEOTIDE SEQUENCE [LARGE SCALE GENOMIC DNA]</scope>
    <source>
        <strain evidence="7">cv. Nipponbare</strain>
    </source>
</reference>
<evidence type="ECO:0000313" key="7">
    <source>
        <dbReference type="Proteomes" id="UP000059680"/>
    </source>
</evidence>
<dbReference type="InterPro" id="IPR050794">
    <property type="entry name" value="CPA2_transporter"/>
</dbReference>
<evidence type="ECO:0000256" key="2">
    <source>
        <dbReference type="ARBA" id="ARBA00022538"/>
    </source>
</evidence>
<protein>
    <submittedName>
        <fullName evidence="6">Os09g0495100 protein</fullName>
    </submittedName>
</protein>
<dbReference type="Pfam" id="PF23256">
    <property type="entry name" value="CHX17_2nd"/>
    <property type="match status" value="1"/>
</dbReference>
<reference evidence="6 7" key="2">
    <citation type="journal article" date="2013" name="Plant Cell Physiol.">
        <title>Rice Annotation Project Database (RAP-DB): an integrative and interactive database for rice genomics.</title>
        <authorList>
            <person name="Sakai H."/>
            <person name="Lee S.S."/>
            <person name="Tanaka T."/>
            <person name="Numa H."/>
            <person name="Kim J."/>
            <person name="Kawahara Y."/>
            <person name="Wakimoto H."/>
            <person name="Yang C.C."/>
            <person name="Iwamoto M."/>
            <person name="Abe T."/>
            <person name="Yamada Y."/>
            <person name="Muto A."/>
            <person name="Inokuchi H."/>
            <person name="Ikemura T."/>
            <person name="Matsumoto T."/>
            <person name="Sasaki T."/>
            <person name="Itoh T."/>
        </authorList>
    </citation>
    <scope>NUCLEOTIDE SEQUENCE [LARGE SCALE GENOMIC DNA]</scope>
    <source>
        <strain evidence="7">cv. Nipponbare</strain>
    </source>
</reference>
<evidence type="ECO:0000256" key="1">
    <source>
        <dbReference type="ARBA" id="ARBA00022448"/>
    </source>
</evidence>
<evidence type="ECO:0000256" key="3">
    <source>
        <dbReference type="ARBA" id="ARBA00022958"/>
    </source>
</evidence>
<dbReference type="InterPro" id="IPR057291">
    <property type="entry name" value="CHX17_2nd"/>
</dbReference>
<accession>A0A0P0XNM3</accession>
<feature type="non-terminal residue" evidence="6">
    <location>
        <position position="172"/>
    </location>
</feature>
<keyword evidence="4" id="KW-0406">Ion transport</keyword>
<keyword evidence="1" id="KW-0813">Transport</keyword>
<reference evidence="7" key="1">
    <citation type="journal article" date="2005" name="Nature">
        <title>The map-based sequence of the rice genome.</title>
        <authorList>
            <consortium name="International rice genome sequencing project (IRGSP)"/>
            <person name="Matsumoto T."/>
            <person name="Wu J."/>
            <person name="Kanamori H."/>
            <person name="Katayose Y."/>
            <person name="Fujisawa M."/>
            <person name="Namiki N."/>
            <person name="Mizuno H."/>
            <person name="Yamamoto K."/>
            <person name="Antonio B.A."/>
            <person name="Baba T."/>
            <person name="Sakata K."/>
            <person name="Nagamura Y."/>
            <person name="Aoki H."/>
            <person name="Arikawa K."/>
            <person name="Arita K."/>
            <person name="Bito T."/>
            <person name="Chiden Y."/>
            <person name="Fujitsuka N."/>
            <person name="Fukunaka R."/>
            <person name="Hamada M."/>
            <person name="Harada C."/>
            <person name="Hayashi A."/>
            <person name="Hijishita S."/>
            <person name="Honda M."/>
            <person name="Hosokawa S."/>
            <person name="Ichikawa Y."/>
            <person name="Idonuma A."/>
            <person name="Iijima M."/>
            <person name="Ikeda M."/>
            <person name="Ikeno M."/>
            <person name="Ito K."/>
            <person name="Ito S."/>
            <person name="Ito T."/>
            <person name="Ito Y."/>
            <person name="Ito Y."/>
            <person name="Iwabuchi A."/>
            <person name="Kamiya K."/>
            <person name="Karasawa W."/>
            <person name="Kurita K."/>
            <person name="Katagiri S."/>
            <person name="Kikuta A."/>
            <person name="Kobayashi H."/>
            <person name="Kobayashi N."/>
            <person name="Machita K."/>
            <person name="Maehara T."/>
            <person name="Masukawa M."/>
            <person name="Mizubayashi T."/>
            <person name="Mukai Y."/>
            <person name="Nagasaki H."/>
            <person name="Nagata Y."/>
            <person name="Naito S."/>
            <person name="Nakashima M."/>
            <person name="Nakama Y."/>
            <person name="Nakamichi Y."/>
            <person name="Nakamura M."/>
            <person name="Meguro A."/>
            <person name="Negishi M."/>
            <person name="Ohta I."/>
            <person name="Ohta T."/>
            <person name="Okamoto M."/>
            <person name="Ono N."/>
            <person name="Saji S."/>
            <person name="Sakaguchi M."/>
            <person name="Sakai K."/>
            <person name="Shibata M."/>
            <person name="Shimokawa T."/>
            <person name="Song J."/>
            <person name="Takazaki Y."/>
            <person name="Terasawa K."/>
            <person name="Tsugane M."/>
            <person name="Tsuji K."/>
            <person name="Ueda S."/>
            <person name="Waki K."/>
            <person name="Yamagata H."/>
            <person name="Yamamoto M."/>
            <person name="Yamamoto S."/>
            <person name="Yamane H."/>
            <person name="Yoshiki S."/>
            <person name="Yoshihara R."/>
            <person name="Yukawa K."/>
            <person name="Zhong H."/>
            <person name="Yano M."/>
            <person name="Yuan Q."/>
            <person name="Ouyang S."/>
            <person name="Liu J."/>
            <person name="Jones K.M."/>
            <person name="Gansberger K."/>
            <person name="Moffat K."/>
            <person name="Hill J."/>
            <person name="Bera J."/>
            <person name="Fadrosh D."/>
            <person name="Jin S."/>
            <person name="Johri S."/>
            <person name="Kim M."/>
            <person name="Overton L."/>
            <person name="Reardon M."/>
            <person name="Tsitrin T."/>
            <person name="Vuong H."/>
            <person name="Weaver B."/>
            <person name="Ciecko A."/>
            <person name="Tallon L."/>
            <person name="Jackson J."/>
            <person name="Pai G."/>
            <person name="Aken S.V."/>
            <person name="Utterback T."/>
            <person name="Reidmuller S."/>
            <person name="Feldblyum T."/>
            <person name="Hsiao J."/>
            <person name="Zismann V."/>
            <person name="Iobst S."/>
            <person name="de Vazeille A.R."/>
            <person name="Buell C.R."/>
            <person name="Ying K."/>
            <person name="Li Y."/>
            <person name="Lu T."/>
            <person name="Huang Y."/>
            <person name="Zhao Q."/>
            <person name="Feng Q."/>
            <person name="Zhang L."/>
            <person name="Zhu J."/>
            <person name="Weng Q."/>
            <person name="Mu J."/>
            <person name="Lu Y."/>
            <person name="Fan D."/>
            <person name="Liu Y."/>
            <person name="Guan J."/>
            <person name="Zhang Y."/>
            <person name="Yu S."/>
            <person name="Liu X."/>
            <person name="Zhang Y."/>
            <person name="Hong G."/>
            <person name="Han B."/>
            <person name="Choisne N."/>
            <person name="Demange N."/>
            <person name="Orjeda G."/>
            <person name="Samain S."/>
            <person name="Cattolico L."/>
            <person name="Pelletier E."/>
            <person name="Couloux A."/>
            <person name="Segurens B."/>
            <person name="Wincker P."/>
            <person name="D'Hont A."/>
            <person name="Scarpelli C."/>
            <person name="Weissenbach J."/>
            <person name="Salanoubat M."/>
            <person name="Quetier F."/>
            <person name="Yu Y."/>
            <person name="Kim H.R."/>
            <person name="Rambo T."/>
            <person name="Currie J."/>
            <person name="Collura K."/>
            <person name="Luo M."/>
            <person name="Yang T."/>
            <person name="Ammiraju J.S.S."/>
            <person name="Engler F."/>
            <person name="Soderlund C."/>
            <person name="Wing R.A."/>
            <person name="Palmer L.E."/>
            <person name="de la Bastide M."/>
            <person name="Spiegel L."/>
            <person name="Nascimento L."/>
            <person name="Zutavern T."/>
            <person name="O'Shaughnessy A."/>
            <person name="Dike S."/>
            <person name="Dedhia N."/>
            <person name="Preston R."/>
            <person name="Balija V."/>
            <person name="McCombie W.R."/>
            <person name="Chow T."/>
            <person name="Chen H."/>
            <person name="Chung M."/>
            <person name="Chen C."/>
            <person name="Shaw J."/>
            <person name="Wu H."/>
            <person name="Hsiao K."/>
            <person name="Chao Y."/>
            <person name="Chu M."/>
            <person name="Cheng C."/>
            <person name="Hour A."/>
            <person name="Lee P."/>
            <person name="Lin S."/>
            <person name="Lin Y."/>
            <person name="Liou J."/>
            <person name="Liu S."/>
            <person name="Hsing Y."/>
            <person name="Raghuvanshi S."/>
            <person name="Mohanty A."/>
            <person name="Bharti A.K."/>
            <person name="Gaur A."/>
            <person name="Gupta V."/>
            <person name="Kumar D."/>
            <person name="Ravi V."/>
            <person name="Vij S."/>
            <person name="Kapur A."/>
            <person name="Khurana P."/>
            <person name="Khurana P."/>
            <person name="Khurana J.P."/>
            <person name="Tyagi A.K."/>
            <person name="Gaikwad K."/>
            <person name="Singh A."/>
            <person name="Dalal V."/>
            <person name="Srivastava S."/>
            <person name="Dixit A."/>
            <person name="Pal A.K."/>
            <person name="Ghazi I.A."/>
            <person name="Yadav M."/>
            <person name="Pandit A."/>
            <person name="Bhargava A."/>
            <person name="Sureshbabu K."/>
            <person name="Batra K."/>
            <person name="Sharma T.R."/>
            <person name="Mohapatra T."/>
            <person name="Singh N.K."/>
            <person name="Messing J."/>
            <person name="Nelson A.B."/>
            <person name="Fuks G."/>
            <person name="Kavchok S."/>
            <person name="Keizer G."/>
            <person name="Linton E."/>
            <person name="Llaca V."/>
            <person name="Song R."/>
            <person name="Tanyolac B."/>
            <person name="Young S."/>
            <person name="Ho-Il K."/>
            <person name="Hahn J.H."/>
            <person name="Sangsakoo G."/>
            <person name="Vanavichit A."/>
            <person name="de Mattos Luiz.A.T."/>
            <person name="Zimmer P.D."/>
            <person name="Malone G."/>
            <person name="Dellagostin O."/>
            <person name="de Oliveira A.C."/>
            <person name="Bevan M."/>
            <person name="Bancroft I."/>
            <person name="Minx P."/>
            <person name="Cordum H."/>
            <person name="Wilson R."/>
            <person name="Cheng Z."/>
            <person name="Jin W."/>
            <person name="Jiang J."/>
            <person name="Leong S.A."/>
            <person name="Iwama H."/>
            <person name="Gojobori T."/>
            <person name="Itoh T."/>
            <person name="Niimura Y."/>
            <person name="Fujii Y."/>
            <person name="Habara T."/>
            <person name="Sakai H."/>
            <person name="Sato Y."/>
            <person name="Wilson G."/>
            <person name="Kumar K."/>
            <person name="McCouch S."/>
            <person name="Juretic N."/>
            <person name="Hoen D."/>
            <person name="Wright S."/>
            <person name="Bruskiewich R."/>
            <person name="Bureau T."/>
            <person name="Miyao A."/>
            <person name="Hirochika H."/>
            <person name="Nishikawa T."/>
            <person name="Kadowaki K."/>
            <person name="Sugiura M."/>
            <person name="Burr B."/>
            <person name="Sasaki T."/>
        </authorList>
    </citation>
    <scope>NUCLEOTIDE SEQUENCE [LARGE SCALE GENOMIC DNA]</scope>
    <source>
        <strain evidence="7">cv. Nipponbare</strain>
    </source>
</reference>
<feature type="domain" description="Cation/H(+) antiporter central" evidence="5">
    <location>
        <begin position="8"/>
        <end position="98"/>
    </location>
</feature>
<dbReference type="AlphaFoldDB" id="A0A0P0XNM3"/>
<name>A0A0P0XNM3_ORYSJ</name>
<gene>
    <name evidence="6" type="ordered locus">Os09g0495100</name>
    <name evidence="6" type="ORF">OSNPB_090495100</name>
</gene>
<sequence length="172" mass="17923">PTSSDHIVNTFRYFEQQAPLGAVTLSPYVVVSLYSSMHHDVCLLTHSCKANLILLPFHKSLDGARSTANNAIRAINRSAMQYALCSVGILIDHGLAAGSACATESNSTLQRVALYFLGGADDRETAARPACFAAALALHRLRPPPPPLRPLAAAATAASLPAAPAAAPAPPS</sequence>
<dbReference type="PANTHER" id="PTHR32468">
    <property type="entry name" value="CATION/H + ANTIPORTER"/>
    <property type="match status" value="1"/>
</dbReference>
<dbReference type="FunCoup" id="A0A0P0XNM3">
    <property type="interactions" value="331"/>
</dbReference>
<organism evidence="6 7">
    <name type="scientific">Oryza sativa subsp. japonica</name>
    <name type="common">Rice</name>
    <dbReference type="NCBI Taxonomy" id="39947"/>
    <lineage>
        <taxon>Eukaryota</taxon>
        <taxon>Viridiplantae</taxon>
        <taxon>Streptophyta</taxon>
        <taxon>Embryophyta</taxon>
        <taxon>Tracheophyta</taxon>
        <taxon>Spermatophyta</taxon>
        <taxon>Magnoliopsida</taxon>
        <taxon>Liliopsida</taxon>
        <taxon>Poales</taxon>
        <taxon>Poaceae</taxon>
        <taxon>BOP clade</taxon>
        <taxon>Oryzoideae</taxon>
        <taxon>Oryzeae</taxon>
        <taxon>Oryzinae</taxon>
        <taxon>Oryza</taxon>
        <taxon>Oryza sativa</taxon>
    </lineage>
</organism>
<dbReference type="eggNOG" id="KOG1650">
    <property type="taxonomic scope" value="Eukaryota"/>
</dbReference>
<keyword evidence="7" id="KW-1185">Reference proteome</keyword>
<feature type="non-terminal residue" evidence="6">
    <location>
        <position position="1"/>
    </location>
</feature>
<dbReference type="Proteomes" id="UP000059680">
    <property type="component" value="Chromosome 9"/>
</dbReference>
<keyword evidence="3" id="KW-0630">Potassium</keyword>
<evidence type="ECO:0000313" key="6">
    <source>
        <dbReference type="EMBL" id="BAT08776.1"/>
    </source>
</evidence>
<dbReference type="PANTHER" id="PTHR32468:SF30">
    <property type="entry name" value="OS12G0109150 PROTEIN"/>
    <property type="match status" value="1"/>
</dbReference>